<sequence length="809" mass="90639">MRKSIKILWVVFGAGVAFFLLLLLLINLRLIGHMPSLEELENPRTALASEVIAEDGTIMGKFLSVDRSNVDYKDISQNVINALLATEDRNFYDHSGIDPKGTAAIPFYLLVGKKRGSSTITQQLALNLQADVEGKSRSRNLLIRSFQKLTEWVIAIKLERNFTKKEIITLYLNTVTFGDNVYGIENGARTFFSKDPGRLSIEEAALLVGLLKGSTMYNPRRNPKMALDRRNTVIENMVETGYITKADGDAAKSRPIVLRYNKIDHNSGLAPYFREVLRSEMKNWCKDHKKADGTEYNLYRDGLKIYTTINPRMQLYAEEAVAKHLKDLQKSFFQQSNIKSGSVWTKREDAKKDLVRFMKESERYKQMLEDEVPEEEIVKAFKTPTKMKVFGWRSFTDASQNEIDTVMTPLDSIKYSRAILQTGFMAMDPESGEVKAWVGGPDFRYFKNDHVFKSRRQVGSTFKPFLYCFALMNGFSPNTMLPNEPVTIGNWTISRNSEGSVGGSITMAGALAKSLNLVSVYLIKQFGAQAFSNFANSKIGFESNKIDPYPSISLGVSELSLFDMMRAYTMFPARGVITKPVYITRIEDRNGNILETNVPEKREVISETDAYTMVKMMEGVTTTGGTGARLRFRYNLPGEIAGKTGTTNDNTDGWFIGYTPQLLAGAWVGCDNNYLRFASTALGQGANTGLPIWALFMQKVYADKTLGIDSKSTFPIPANMRNDLYFNYENNVQPGAEAEDVGNGAASDYETIDLRDYGEPVETVAPPGKETQKEKDKKDAPKDKKKEEATPPGATPKAVMPPKPKNNNQ</sequence>
<evidence type="ECO:0000256" key="10">
    <source>
        <dbReference type="ARBA" id="ARBA00022801"/>
    </source>
</evidence>
<dbReference type="EMBL" id="CP029600">
    <property type="protein sequence ID" value="AWO00602.1"/>
    <property type="molecule type" value="Genomic_DNA"/>
</dbReference>
<evidence type="ECO:0000256" key="6">
    <source>
        <dbReference type="ARBA" id="ARBA00022645"/>
    </source>
</evidence>
<feature type="compositionally biased region" description="Pro residues" evidence="18">
    <location>
        <begin position="799"/>
        <end position="809"/>
    </location>
</feature>
<evidence type="ECO:0000256" key="12">
    <source>
        <dbReference type="ARBA" id="ARBA00022984"/>
    </source>
</evidence>
<dbReference type="InterPro" id="IPR001264">
    <property type="entry name" value="Glyco_trans_51"/>
</dbReference>
<evidence type="ECO:0000256" key="19">
    <source>
        <dbReference type="SAM" id="Phobius"/>
    </source>
</evidence>
<evidence type="ECO:0000256" key="11">
    <source>
        <dbReference type="ARBA" id="ARBA00022960"/>
    </source>
</evidence>
<dbReference type="InterPro" id="IPR050396">
    <property type="entry name" value="Glycosyltr_51/Transpeptidase"/>
</dbReference>
<evidence type="ECO:0000256" key="18">
    <source>
        <dbReference type="SAM" id="MobiDB-lite"/>
    </source>
</evidence>
<organism evidence="22 23">
    <name type="scientific">Chitinophaga alhagiae</name>
    <dbReference type="NCBI Taxonomy" id="2203219"/>
    <lineage>
        <taxon>Bacteria</taxon>
        <taxon>Pseudomonadati</taxon>
        <taxon>Bacteroidota</taxon>
        <taxon>Chitinophagia</taxon>
        <taxon>Chitinophagales</taxon>
        <taxon>Chitinophagaceae</taxon>
        <taxon>Chitinophaga</taxon>
    </lineage>
</organism>
<evidence type="ECO:0000313" key="23">
    <source>
        <dbReference type="Proteomes" id="UP000246099"/>
    </source>
</evidence>
<keyword evidence="12" id="KW-0573">Peptidoglycan synthesis</keyword>
<dbReference type="PANTHER" id="PTHR32282:SF11">
    <property type="entry name" value="PENICILLIN-BINDING PROTEIN 1B"/>
    <property type="match status" value="1"/>
</dbReference>
<reference evidence="22 23" key="1">
    <citation type="submission" date="2018-05" db="EMBL/GenBank/DDBJ databases">
        <title>Chitinophaga sp. nov., isolated from rhizosphere soil of Alhagi.</title>
        <authorList>
            <person name="Liu Y."/>
        </authorList>
    </citation>
    <scope>NUCLEOTIDE SEQUENCE [LARGE SCALE GENOMIC DNA]</scope>
    <source>
        <strain evidence="22 23">T22</strain>
    </source>
</reference>
<dbReference type="RefSeq" id="WP_119076233.1">
    <property type="nucleotide sequence ID" value="NZ_CP029600.1"/>
</dbReference>
<keyword evidence="5" id="KW-1003">Cell membrane</keyword>
<evidence type="ECO:0000313" key="22">
    <source>
        <dbReference type="EMBL" id="AWO00602.1"/>
    </source>
</evidence>
<accession>A0ABM6W9P5</accession>
<keyword evidence="11" id="KW-0133">Cell shape</keyword>
<comment type="pathway">
    <text evidence="2">Cell wall biogenesis; peptidoglycan biosynthesis.</text>
</comment>
<evidence type="ECO:0000256" key="8">
    <source>
        <dbReference type="ARBA" id="ARBA00022676"/>
    </source>
</evidence>
<feature type="domain" description="Glycosyl transferase family 51" evidence="21">
    <location>
        <begin position="56"/>
        <end position="237"/>
    </location>
</feature>
<dbReference type="Gene3D" id="3.40.710.10">
    <property type="entry name" value="DD-peptidase/beta-lactamase superfamily"/>
    <property type="match status" value="2"/>
</dbReference>
<dbReference type="InterPro" id="IPR036950">
    <property type="entry name" value="PBP_transglycosylase"/>
</dbReference>
<evidence type="ECO:0000256" key="3">
    <source>
        <dbReference type="ARBA" id="ARBA00007090"/>
    </source>
</evidence>
<keyword evidence="14" id="KW-0511">Multifunctional enzyme</keyword>
<evidence type="ECO:0000256" key="7">
    <source>
        <dbReference type="ARBA" id="ARBA00022670"/>
    </source>
</evidence>
<feature type="region of interest" description="Disordered" evidence="18">
    <location>
        <begin position="752"/>
        <end position="809"/>
    </location>
</feature>
<dbReference type="InterPro" id="IPR012338">
    <property type="entry name" value="Beta-lactam/transpept-like"/>
</dbReference>
<evidence type="ECO:0000256" key="16">
    <source>
        <dbReference type="ARBA" id="ARBA00034000"/>
    </source>
</evidence>
<dbReference type="Pfam" id="PF00905">
    <property type="entry name" value="Transpeptidase"/>
    <property type="match status" value="1"/>
</dbReference>
<feature type="transmembrane region" description="Helical" evidence="19">
    <location>
        <begin position="7"/>
        <end position="26"/>
    </location>
</feature>
<evidence type="ECO:0000256" key="17">
    <source>
        <dbReference type="ARBA" id="ARBA00049902"/>
    </source>
</evidence>
<dbReference type="SUPFAM" id="SSF53955">
    <property type="entry name" value="Lysozyme-like"/>
    <property type="match status" value="1"/>
</dbReference>
<gene>
    <name evidence="22" type="ORF">DLD77_02255</name>
</gene>
<comment type="catalytic activity">
    <reaction evidence="16">
        <text>Preferential cleavage: (Ac)2-L-Lys-D-Ala-|-D-Ala. Also transpeptidation of peptidyl-alanyl moieties that are N-acyl substituents of D-alanine.</text>
        <dbReference type="EC" id="3.4.16.4"/>
    </reaction>
</comment>
<dbReference type="InterPro" id="IPR023346">
    <property type="entry name" value="Lysozyme-like_dom_sf"/>
</dbReference>
<feature type="compositionally biased region" description="Basic and acidic residues" evidence="18">
    <location>
        <begin position="770"/>
        <end position="789"/>
    </location>
</feature>
<keyword evidence="7" id="KW-0645">Protease</keyword>
<dbReference type="SUPFAM" id="SSF56601">
    <property type="entry name" value="beta-lactamase/transpeptidase-like"/>
    <property type="match status" value="1"/>
</dbReference>
<comment type="similarity">
    <text evidence="3">In the C-terminal section; belongs to the transpeptidase family.</text>
</comment>
<dbReference type="InterPro" id="IPR001460">
    <property type="entry name" value="PCN-bd_Tpept"/>
</dbReference>
<dbReference type="Proteomes" id="UP000246099">
    <property type="component" value="Chromosome"/>
</dbReference>
<evidence type="ECO:0000259" key="21">
    <source>
        <dbReference type="Pfam" id="PF00912"/>
    </source>
</evidence>
<evidence type="ECO:0000256" key="9">
    <source>
        <dbReference type="ARBA" id="ARBA00022679"/>
    </source>
</evidence>
<feature type="domain" description="Penicillin-binding protein transpeptidase" evidence="20">
    <location>
        <begin position="423"/>
        <end position="661"/>
    </location>
</feature>
<name>A0ABM6W9P5_9BACT</name>
<keyword evidence="6" id="KW-0121">Carboxypeptidase</keyword>
<comment type="similarity">
    <text evidence="4">In the N-terminal section; belongs to the glycosyltransferase 51 family.</text>
</comment>
<keyword evidence="8" id="KW-0328">Glycosyltransferase</keyword>
<protein>
    <submittedName>
        <fullName evidence="22">Peptidoglycan glycosyltransferase</fullName>
    </submittedName>
</protein>
<evidence type="ECO:0000256" key="4">
    <source>
        <dbReference type="ARBA" id="ARBA00007739"/>
    </source>
</evidence>
<comment type="subcellular location">
    <subcellularLocation>
        <location evidence="1">Cell membrane</location>
    </subcellularLocation>
</comment>
<keyword evidence="15" id="KW-0961">Cell wall biogenesis/degradation</keyword>
<evidence type="ECO:0000256" key="13">
    <source>
        <dbReference type="ARBA" id="ARBA00023136"/>
    </source>
</evidence>
<keyword evidence="13 19" id="KW-0472">Membrane</keyword>
<keyword evidence="19" id="KW-1133">Transmembrane helix</keyword>
<keyword evidence="9" id="KW-0808">Transferase</keyword>
<keyword evidence="19" id="KW-0812">Transmembrane</keyword>
<comment type="catalytic activity">
    <reaction evidence="17">
        <text>[GlcNAc-(1-&gt;4)-Mur2Ac(oyl-L-Ala-gamma-D-Glu-L-Lys-D-Ala-D-Ala)](n)-di-trans,octa-cis-undecaprenyl diphosphate + beta-D-GlcNAc-(1-&gt;4)-Mur2Ac(oyl-L-Ala-gamma-D-Glu-L-Lys-D-Ala-D-Ala)-di-trans,octa-cis-undecaprenyl diphosphate = [GlcNAc-(1-&gt;4)-Mur2Ac(oyl-L-Ala-gamma-D-Glu-L-Lys-D-Ala-D-Ala)](n+1)-di-trans,octa-cis-undecaprenyl diphosphate + di-trans,octa-cis-undecaprenyl diphosphate + H(+)</text>
        <dbReference type="Rhea" id="RHEA:23708"/>
        <dbReference type="Rhea" id="RHEA-COMP:9602"/>
        <dbReference type="Rhea" id="RHEA-COMP:9603"/>
        <dbReference type="ChEBI" id="CHEBI:15378"/>
        <dbReference type="ChEBI" id="CHEBI:58405"/>
        <dbReference type="ChEBI" id="CHEBI:60033"/>
        <dbReference type="ChEBI" id="CHEBI:78435"/>
        <dbReference type="EC" id="2.4.99.28"/>
    </reaction>
</comment>
<dbReference type="Pfam" id="PF00912">
    <property type="entry name" value="Transgly"/>
    <property type="match status" value="1"/>
</dbReference>
<dbReference type="PANTHER" id="PTHR32282">
    <property type="entry name" value="BINDING PROTEIN TRANSPEPTIDASE, PUTATIVE-RELATED"/>
    <property type="match status" value="1"/>
</dbReference>
<keyword evidence="23" id="KW-1185">Reference proteome</keyword>
<evidence type="ECO:0000256" key="1">
    <source>
        <dbReference type="ARBA" id="ARBA00004236"/>
    </source>
</evidence>
<evidence type="ECO:0000256" key="5">
    <source>
        <dbReference type="ARBA" id="ARBA00022475"/>
    </source>
</evidence>
<dbReference type="Gene3D" id="1.10.3810.10">
    <property type="entry name" value="Biosynthetic peptidoglycan transglycosylase-like"/>
    <property type="match status" value="1"/>
</dbReference>
<proteinExistence type="inferred from homology"/>
<evidence type="ECO:0000256" key="14">
    <source>
        <dbReference type="ARBA" id="ARBA00023268"/>
    </source>
</evidence>
<evidence type="ECO:0000256" key="15">
    <source>
        <dbReference type="ARBA" id="ARBA00023316"/>
    </source>
</evidence>
<evidence type="ECO:0000259" key="20">
    <source>
        <dbReference type="Pfam" id="PF00905"/>
    </source>
</evidence>
<keyword evidence="10" id="KW-0378">Hydrolase</keyword>
<evidence type="ECO:0000256" key="2">
    <source>
        <dbReference type="ARBA" id="ARBA00004752"/>
    </source>
</evidence>